<dbReference type="Proteomes" id="UP000031668">
    <property type="component" value="Unassembled WGS sequence"/>
</dbReference>
<protein>
    <submittedName>
        <fullName evidence="1">Uncharacterized protein</fullName>
    </submittedName>
</protein>
<evidence type="ECO:0000313" key="1">
    <source>
        <dbReference type="EMBL" id="KII67047.1"/>
    </source>
</evidence>
<keyword evidence="2" id="KW-1185">Reference proteome</keyword>
<reference evidence="1 2" key="1">
    <citation type="journal article" date="2014" name="Genome Biol. Evol.">
        <title>The genome of the myxosporean Thelohanellus kitauei shows adaptations to nutrient acquisition within its fish host.</title>
        <authorList>
            <person name="Yang Y."/>
            <person name="Xiong J."/>
            <person name="Zhou Z."/>
            <person name="Huo F."/>
            <person name="Miao W."/>
            <person name="Ran C."/>
            <person name="Liu Y."/>
            <person name="Zhang J."/>
            <person name="Feng J."/>
            <person name="Wang M."/>
            <person name="Wang M."/>
            <person name="Wang L."/>
            <person name="Yao B."/>
        </authorList>
    </citation>
    <scope>NUCLEOTIDE SEQUENCE [LARGE SCALE GENOMIC DNA]</scope>
    <source>
        <strain evidence="1">Wuqing</strain>
    </source>
</reference>
<dbReference type="AlphaFoldDB" id="A0A0C2MZJ0"/>
<organism evidence="1 2">
    <name type="scientific">Thelohanellus kitauei</name>
    <name type="common">Myxosporean</name>
    <dbReference type="NCBI Taxonomy" id="669202"/>
    <lineage>
        <taxon>Eukaryota</taxon>
        <taxon>Metazoa</taxon>
        <taxon>Cnidaria</taxon>
        <taxon>Myxozoa</taxon>
        <taxon>Myxosporea</taxon>
        <taxon>Bivalvulida</taxon>
        <taxon>Platysporina</taxon>
        <taxon>Myxobolidae</taxon>
        <taxon>Thelohanellus</taxon>
    </lineage>
</organism>
<accession>A0A0C2MZJ0</accession>
<comment type="caution">
    <text evidence="1">The sequence shown here is derived from an EMBL/GenBank/DDBJ whole genome shotgun (WGS) entry which is preliminary data.</text>
</comment>
<sequence length="195" mass="22951">MANIFLMLKESRCHPLVSSDEERYRLSSVKNSRKCLPLDVRKIIIKLFKEKETMKHFQAYSENWSKYWEKETSIVMDNIRFHHTTVNNMIDFPKNKISFPGMVRFDIHAKKHSAHLKTNQGDMECHMEQSNKSKEHILVKTVMVNSAGVKMSYTHLVRRMTDFYQRIPVIRPSNSVANSNNFSSKCLNLEDIPRD</sequence>
<name>A0A0C2MZJ0_THEKT</name>
<evidence type="ECO:0000313" key="2">
    <source>
        <dbReference type="Proteomes" id="UP000031668"/>
    </source>
</evidence>
<gene>
    <name evidence="1" type="ORF">RF11_03178</name>
</gene>
<proteinExistence type="predicted"/>
<dbReference type="EMBL" id="JWZT01003320">
    <property type="protein sequence ID" value="KII67047.1"/>
    <property type="molecule type" value="Genomic_DNA"/>
</dbReference>